<evidence type="ECO:0000256" key="1">
    <source>
        <dbReference type="SAM" id="Coils"/>
    </source>
</evidence>
<reference evidence="3" key="1">
    <citation type="submission" date="2019-11" db="EMBL/GenBank/DDBJ databases">
        <title>Leishmania tarentolae CDS.</title>
        <authorList>
            <person name="Goto Y."/>
            <person name="Yamagishi J."/>
        </authorList>
    </citation>
    <scope>NUCLEOTIDE SEQUENCE [LARGE SCALE GENOMIC DNA]</scope>
    <source>
        <strain evidence="3">Parrot Tar II</strain>
    </source>
</reference>
<dbReference type="VEuPathDB" id="TriTrypDB:LtaPh_0401200"/>
<proteinExistence type="predicted"/>
<comment type="caution">
    <text evidence="3">The sequence shown here is derived from an EMBL/GenBank/DDBJ whole genome shotgun (WGS) entry which is preliminary data.</text>
</comment>
<organism evidence="3 4">
    <name type="scientific">Leishmania tarentolae</name>
    <name type="common">Sauroleishmania tarentolae</name>
    <dbReference type="NCBI Taxonomy" id="5689"/>
    <lineage>
        <taxon>Eukaryota</taxon>
        <taxon>Discoba</taxon>
        <taxon>Euglenozoa</taxon>
        <taxon>Kinetoplastea</taxon>
        <taxon>Metakinetoplastina</taxon>
        <taxon>Trypanosomatida</taxon>
        <taxon>Trypanosomatidae</taxon>
        <taxon>Leishmaniinae</taxon>
        <taxon>Leishmania</taxon>
        <taxon>lizard Leishmania</taxon>
    </lineage>
</organism>
<keyword evidence="4" id="KW-1185">Reference proteome</keyword>
<feature type="coiled-coil region" evidence="1">
    <location>
        <begin position="117"/>
        <end position="144"/>
    </location>
</feature>
<dbReference type="EMBL" id="BLBS01000004">
    <property type="protein sequence ID" value="GET85615.1"/>
    <property type="molecule type" value="Genomic_DNA"/>
</dbReference>
<evidence type="ECO:0000313" key="3">
    <source>
        <dbReference type="EMBL" id="GET85615.1"/>
    </source>
</evidence>
<dbReference type="OrthoDB" id="273419at2759"/>
<gene>
    <name evidence="3" type="ORF">LtaPh_0401200</name>
</gene>
<evidence type="ECO:0000313" key="4">
    <source>
        <dbReference type="Proteomes" id="UP000419144"/>
    </source>
</evidence>
<keyword evidence="1" id="KW-0175">Coiled coil</keyword>
<dbReference type="AlphaFoldDB" id="A0A640K918"/>
<name>A0A640K918_LEITA</name>
<feature type="region of interest" description="Disordered" evidence="2">
    <location>
        <begin position="288"/>
        <end position="312"/>
    </location>
</feature>
<sequence>MLTCCRRQAERTCRDASLADGEELGGWASVSEALLVECACAVIVDVAEPSARAQLLVEYADFLVELVHMHTAAMAALQRRATTVEEKRNDALAHQLHAAVQESDTMGSDLVMERASRAALEAESHRLSHELLIAQEERQELQAERAALWCAVREAHVVAGITCAAKATMEDHVRALCEWVKSAQAELASTAAPVEATTPLPITADPYQPACLPYRRVLPTTPMNPVTASLLRVKEQVQQMREPSVAQLQRAVGMHRHRGDEGPTSLTPLPRAREAMAAAAVMTPVPHPVNQLRGLSRSCTPHRGRKGFAAQREDDVVASPPWRTRMMRLQEELKGLRRELDTASASP</sequence>
<evidence type="ECO:0000256" key="2">
    <source>
        <dbReference type="SAM" id="MobiDB-lite"/>
    </source>
</evidence>
<protein>
    <submittedName>
        <fullName evidence="3">Uncharacterized protein</fullName>
    </submittedName>
</protein>
<dbReference type="Proteomes" id="UP000419144">
    <property type="component" value="Unassembled WGS sequence"/>
</dbReference>
<accession>A0A640K918</accession>